<reference evidence="4" key="1">
    <citation type="submission" date="2015-04" db="UniProtKB">
        <authorList>
            <consortium name="EnsemblPlants"/>
        </authorList>
    </citation>
    <scope>IDENTIFICATION</scope>
</reference>
<evidence type="ECO:0000313" key="4">
    <source>
        <dbReference type="EnsemblPlants" id="OPUNC01G11880.1"/>
    </source>
</evidence>
<dbReference type="eggNOG" id="ENOG502QQHA">
    <property type="taxonomic scope" value="Eukaryota"/>
</dbReference>
<dbReference type="AlphaFoldDB" id="A0A0E0JHC3"/>
<dbReference type="GO" id="GO:0050734">
    <property type="term" value="F:hydroxycinnamoyltransferase activity"/>
    <property type="evidence" value="ECO:0007669"/>
    <property type="project" value="UniProtKB-ARBA"/>
</dbReference>
<keyword evidence="5" id="KW-1185">Reference proteome</keyword>
<dbReference type="HOGENOM" id="CLU_014546_2_0_1"/>
<proteinExistence type="inferred from homology"/>
<accession>A0A0E0JHC3</accession>
<name>A0A0E0JHC3_ORYPU</name>
<protein>
    <recommendedName>
        <fullName evidence="6">Acyl transferase 4</fullName>
    </recommendedName>
</protein>
<dbReference type="STRING" id="4537.A0A0E0JHC3"/>
<dbReference type="Proteomes" id="UP000026962">
    <property type="component" value="Chromosome 1"/>
</dbReference>
<evidence type="ECO:0000313" key="5">
    <source>
        <dbReference type="Proteomes" id="UP000026962"/>
    </source>
</evidence>
<dbReference type="OMA" id="ARIMTRC"/>
<evidence type="ECO:0008006" key="6">
    <source>
        <dbReference type="Google" id="ProtNLM"/>
    </source>
</evidence>
<keyword evidence="2" id="KW-0808">Transferase</keyword>
<dbReference type="Gene3D" id="3.30.559.10">
    <property type="entry name" value="Chloramphenicol acetyltransferase-like domain"/>
    <property type="match status" value="2"/>
</dbReference>
<dbReference type="EnsemblPlants" id="OPUNC01G11880.1">
    <property type="protein sequence ID" value="OPUNC01G11880.1"/>
    <property type="gene ID" value="OPUNC01G11880"/>
</dbReference>
<organism evidence="4">
    <name type="scientific">Oryza punctata</name>
    <name type="common">Red rice</name>
    <dbReference type="NCBI Taxonomy" id="4537"/>
    <lineage>
        <taxon>Eukaryota</taxon>
        <taxon>Viridiplantae</taxon>
        <taxon>Streptophyta</taxon>
        <taxon>Embryophyta</taxon>
        <taxon>Tracheophyta</taxon>
        <taxon>Spermatophyta</taxon>
        <taxon>Magnoliopsida</taxon>
        <taxon>Liliopsida</taxon>
        <taxon>Poales</taxon>
        <taxon>Poaceae</taxon>
        <taxon>BOP clade</taxon>
        <taxon>Oryzoideae</taxon>
        <taxon>Oryzeae</taxon>
        <taxon>Oryzinae</taxon>
        <taxon>Oryza</taxon>
    </lineage>
</organism>
<dbReference type="PANTHER" id="PTHR31147:SF1">
    <property type="entry name" value="ACYL TRANSFERASE 4"/>
    <property type="match status" value="1"/>
</dbReference>
<reference evidence="4" key="2">
    <citation type="submission" date="2018-05" db="EMBL/GenBank/DDBJ databases">
        <title>OpunRS2 (Oryza punctata Reference Sequence Version 2).</title>
        <authorList>
            <person name="Zhang J."/>
            <person name="Kudrna D."/>
            <person name="Lee S."/>
            <person name="Talag J."/>
            <person name="Welchert J."/>
            <person name="Wing R.A."/>
        </authorList>
    </citation>
    <scope>NUCLEOTIDE SEQUENCE [LARGE SCALE GENOMIC DNA]</scope>
</reference>
<dbReference type="InterPro" id="IPR023213">
    <property type="entry name" value="CAT-like_dom_sf"/>
</dbReference>
<dbReference type="Pfam" id="PF02458">
    <property type="entry name" value="Transferase"/>
    <property type="match status" value="1"/>
</dbReference>
<comment type="similarity">
    <text evidence="1">Belongs to the plant acyltransferase family.</text>
</comment>
<dbReference type="InterPro" id="IPR050898">
    <property type="entry name" value="Plant_acyltransferase"/>
</dbReference>
<evidence type="ECO:0000256" key="3">
    <source>
        <dbReference type="ARBA" id="ARBA00023315"/>
    </source>
</evidence>
<dbReference type="PANTHER" id="PTHR31147">
    <property type="entry name" value="ACYL TRANSFERASE 4"/>
    <property type="match status" value="1"/>
</dbReference>
<evidence type="ECO:0000256" key="2">
    <source>
        <dbReference type="ARBA" id="ARBA00022679"/>
    </source>
</evidence>
<keyword evidence="3" id="KW-0012">Acyltransferase</keyword>
<sequence>MGFAVVRTSREFVRPSAATPSSGEPLELSIIDRVVGLRHLVRSLHIFAPTSGAVGGEDDVDAAARPSSPASVIKEALGKALVDYYPFAGRFVDGDGGPGSARVECTGEGAWFVEAVAGCSLDDVNRLDHPLMIPEDDLLPDAAPGVQPLDLPLMMQVTEFSCGGFVVGLISVHTLADGLGAGQFINAVGDYARGLDRPRVSPIWAREAIPSPPKLPPGPPPELKMFQLRHVTVDLSLDSINKVKSSYFTSTGHRCSTFDVAIAKTWQARTRSLRLPDPSSRVNLCFFANTRHLMAGAAWPDGGNGGKGFYGNCFYPVSVVAESGAVEAADVAGVVGMIREAKARLPADFARWAVADFKEDPYELSFTYDFLFVSDWTRLGFLEADYGWGTPSHVIPFAYYPFMAVAIIGAPPVPKTGARIMTQCVEDEHLPAFKEEIKAFDKDGEIFAETGDL</sequence>
<evidence type="ECO:0000256" key="1">
    <source>
        <dbReference type="ARBA" id="ARBA00009861"/>
    </source>
</evidence>
<dbReference type="Gramene" id="OPUNC01G11880.1">
    <property type="protein sequence ID" value="OPUNC01G11880.1"/>
    <property type="gene ID" value="OPUNC01G11880"/>
</dbReference>